<evidence type="ECO:0000313" key="2">
    <source>
        <dbReference type="Proteomes" id="UP000271683"/>
    </source>
</evidence>
<name>A0A3N1GTH7_9ACTN</name>
<organism evidence="1 2">
    <name type="scientific">Couchioplanes caeruleus</name>
    <dbReference type="NCBI Taxonomy" id="56438"/>
    <lineage>
        <taxon>Bacteria</taxon>
        <taxon>Bacillati</taxon>
        <taxon>Actinomycetota</taxon>
        <taxon>Actinomycetes</taxon>
        <taxon>Micromonosporales</taxon>
        <taxon>Micromonosporaceae</taxon>
        <taxon>Couchioplanes</taxon>
    </lineage>
</organism>
<accession>A0A3N1GTH7</accession>
<dbReference type="Proteomes" id="UP000271683">
    <property type="component" value="Unassembled WGS sequence"/>
</dbReference>
<dbReference type="EMBL" id="RJKL01000001">
    <property type="protein sequence ID" value="ROP33537.1"/>
    <property type="molecule type" value="Genomic_DNA"/>
</dbReference>
<proteinExistence type="predicted"/>
<evidence type="ECO:0000313" key="1">
    <source>
        <dbReference type="EMBL" id="ROP33537.1"/>
    </source>
</evidence>
<sequence length="41" mass="4554">MYPADTPLAQPATLADMLEDIVGRWASGRCWAMSNKTEEAR</sequence>
<comment type="caution">
    <text evidence="1">The sequence shown here is derived from an EMBL/GenBank/DDBJ whole genome shotgun (WGS) entry which is preliminary data.</text>
</comment>
<dbReference type="AlphaFoldDB" id="A0A3N1GTH7"/>
<reference evidence="1 2" key="1">
    <citation type="submission" date="2018-11" db="EMBL/GenBank/DDBJ databases">
        <title>Sequencing the genomes of 1000 actinobacteria strains.</title>
        <authorList>
            <person name="Klenk H.-P."/>
        </authorList>
    </citation>
    <scope>NUCLEOTIDE SEQUENCE [LARGE SCALE GENOMIC DNA]</scope>
    <source>
        <strain evidence="1 2">DSM 43634</strain>
    </source>
</reference>
<gene>
    <name evidence="1" type="ORF">EDD30_6528</name>
</gene>
<protein>
    <submittedName>
        <fullName evidence="1">Uncharacterized protein</fullName>
    </submittedName>
</protein>